<evidence type="ECO:0000313" key="3">
    <source>
        <dbReference type="Proteomes" id="UP000630718"/>
    </source>
</evidence>
<feature type="compositionally biased region" description="Basic and acidic residues" evidence="1">
    <location>
        <begin position="1"/>
        <end position="16"/>
    </location>
</feature>
<evidence type="ECO:0000256" key="1">
    <source>
        <dbReference type="SAM" id="MobiDB-lite"/>
    </source>
</evidence>
<comment type="caution">
    <text evidence="2">The sequence shown here is derived from an EMBL/GenBank/DDBJ whole genome shotgun (WGS) entry which is preliminary data.</text>
</comment>
<keyword evidence="3" id="KW-1185">Reference proteome</keyword>
<name>A0A919DVX6_9ACTN</name>
<sequence length="103" mass="10803">MRREHGEAGTRPHDEHEADGEVALGSQLVRSSWAGSVGFVGFTHLFGPGFASGKARGPLVQILGRIKACPSCQPAYGPLTMPDPKPNRTPAKAHSTALTCVAV</sequence>
<protein>
    <submittedName>
        <fullName evidence="2">Uncharacterized protein</fullName>
    </submittedName>
</protein>
<reference evidence="2" key="2">
    <citation type="submission" date="2020-09" db="EMBL/GenBank/DDBJ databases">
        <authorList>
            <person name="Sun Q."/>
            <person name="Ohkuma M."/>
        </authorList>
    </citation>
    <scope>NUCLEOTIDE SEQUENCE</scope>
    <source>
        <strain evidence="2">JCM 4477</strain>
    </source>
</reference>
<proteinExistence type="predicted"/>
<feature type="region of interest" description="Disordered" evidence="1">
    <location>
        <begin position="1"/>
        <end position="20"/>
    </location>
</feature>
<dbReference type="AlphaFoldDB" id="A0A919DVX6"/>
<accession>A0A919DVX6</accession>
<evidence type="ECO:0000313" key="2">
    <source>
        <dbReference type="EMBL" id="GHE83660.1"/>
    </source>
</evidence>
<organism evidence="2 3">
    <name type="scientific">Streptomyces fumanus</name>
    <dbReference type="NCBI Taxonomy" id="67302"/>
    <lineage>
        <taxon>Bacteria</taxon>
        <taxon>Bacillati</taxon>
        <taxon>Actinomycetota</taxon>
        <taxon>Actinomycetes</taxon>
        <taxon>Kitasatosporales</taxon>
        <taxon>Streptomycetaceae</taxon>
        <taxon>Streptomyces</taxon>
    </lineage>
</organism>
<dbReference type="Proteomes" id="UP000630718">
    <property type="component" value="Unassembled WGS sequence"/>
</dbReference>
<gene>
    <name evidence="2" type="ORF">GCM10018772_02670</name>
</gene>
<reference evidence="2" key="1">
    <citation type="journal article" date="2014" name="Int. J. Syst. Evol. Microbiol.">
        <title>Complete genome sequence of Corynebacterium casei LMG S-19264T (=DSM 44701T), isolated from a smear-ripened cheese.</title>
        <authorList>
            <consortium name="US DOE Joint Genome Institute (JGI-PGF)"/>
            <person name="Walter F."/>
            <person name="Albersmeier A."/>
            <person name="Kalinowski J."/>
            <person name="Ruckert C."/>
        </authorList>
    </citation>
    <scope>NUCLEOTIDE SEQUENCE</scope>
    <source>
        <strain evidence="2">JCM 4477</strain>
    </source>
</reference>
<dbReference type="EMBL" id="BNBI01000001">
    <property type="protein sequence ID" value="GHE83660.1"/>
    <property type="molecule type" value="Genomic_DNA"/>
</dbReference>